<evidence type="ECO:0000313" key="2">
    <source>
        <dbReference type="Proteomes" id="UP000789390"/>
    </source>
</evidence>
<sequence>MDNRPDPVYYLVRMLNSFNSLFQRGLLVIEESRQERNSIENEADSTVDALQQHLESQMDDPLCFSWFFNRSKLNRQGIRAALSLSINMLPFWLCTFPVKMEFLSIGAFVSKLASPFSGFVYAQMLVSLFTGNAGNLHQNQLQY</sequence>
<name>A0A8J2RBZ0_9CRUS</name>
<dbReference type="Proteomes" id="UP000789390">
    <property type="component" value="Unassembled WGS sequence"/>
</dbReference>
<gene>
    <name evidence="1" type="ORF">DGAL_LOCUS596</name>
</gene>
<keyword evidence="2" id="KW-1185">Reference proteome</keyword>
<organism evidence="1 2">
    <name type="scientific">Daphnia galeata</name>
    <dbReference type="NCBI Taxonomy" id="27404"/>
    <lineage>
        <taxon>Eukaryota</taxon>
        <taxon>Metazoa</taxon>
        <taxon>Ecdysozoa</taxon>
        <taxon>Arthropoda</taxon>
        <taxon>Crustacea</taxon>
        <taxon>Branchiopoda</taxon>
        <taxon>Diplostraca</taxon>
        <taxon>Cladocera</taxon>
        <taxon>Anomopoda</taxon>
        <taxon>Daphniidae</taxon>
        <taxon>Daphnia</taxon>
    </lineage>
</organism>
<dbReference type="EMBL" id="CAKKLH010000002">
    <property type="protein sequence ID" value="CAH0098513.1"/>
    <property type="molecule type" value="Genomic_DNA"/>
</dbReference>
<proteinExistence type="predicted"/>
<accession>A0A8J2RBZ0</accession>
<dbReference type="AlphaFoldDB" id="A0A8J2RBZ0"/>
<reference evidence="1" key="1">
    <citation type="submission" date="2021-11" db="EMBL/GenBank/DDBJ databases">
        <authorList>
            <person name="Schell T."/>
        </authorList>
    </citation>
    <scope>NUCLEOTIDE SEQUENCE</scope>
    <source>
        <strain evidence="1">M5</strain>
    </source>
</reference>
<comment type="caution">
    <text evidence="1">The sequence shown here is derived from an EMBL/GenBank/DDBJ whole genome shotgun (WGS) entry which is preliminary data.</text>
</comment>
<protein>
    <submittedName>
        <fullName evidence="1">Uncharacterized protein</fullName>
    </submittedName>
</protein>
<evidence type="ECO:0000313" key="1">
    <source>
        <dbReference type="EMBL" id="CAH0098513.1"/>
    </source>
</evidence>